<dbReference type="Gene3D" id="1.25.40.10">
    <property type="entry name" value="Tetratricopeptide repeat domain"/>
    <property type="match status" value="1"/>
</dbReference>
<dbReference type="InterPro" id="IPR019734">
    <property type="entry name" value="TPR_rpt"/>
</dbReference>
<dbReference type="RefSeq" id="WP_092087197.1">
    <property type="nucleotide sequence ID" value="NZ_FMZW01000032.1"/>
</dbReference>
<feature type="compositionally biased region" description="Polar residues" evidence="1">
    <location>
        <begin position="178"/>
        <end position="188"/>
    </location>
</feature>
<feature type="region of interest" description="Disordered" evidence="1">
    <location>
        <begin position="173"/>
        <end position="196"/>
    </location>
</feature>
<dbReference type="EMBL" id="FMZW01000032">
    <property type="protein sequence ID" value="SDE70518.1"/>
    <property type="molecule type" value="Genomic_DNA"/>
</dbReference>
<name>A0A1G7F3K0_9BRAD</name>
<evidence type="ECO:0000313" key="2">
    <source>
        <dbReference type="EMBL" id="SDE70518.1"/>
    </source>
</evidence>
<dbReference type="Pfam" id="PF13432">
    <property type="entry name" value="TPR_16"/>
    <property type="match status" value="1"/>
</dbReference>
<dbReference type="AlphaFoldDB" id="A0A1G7F3K0"/>
<dbReference type="PROSITE" id="PS51257">
    <property type="entry name" value="PROKAR_LIPOPROTEIN"/>
    <property type="match status" value="1"/>
</dbReference>
<proteinExistence type="predicted"/>
<organism evidence="2 3">
    <name type="scientific">Bradyrhizobium brasilense</name>
    <dbReference type="NCBI Taxonomy" id="1419277"/>
    <lineage>
        <taxon>Bacteria</taxon>
        <taxon>Pseudomonadati</taxon>
        <taxon>Pseudomonadota</taxon>
        <taxon>Alphaproteobacteria</taxon>
        <taxon>Hyphomicrobiales</taxon>
        <taxon>Nitrobacteraceae</taxon>
        <taxon>Bradyrhizobium</taxon>
    </lineage>
</organism>
<accession>A0A1G7F3K0</accession>
<gene>
    <name evidence="2" type="ORF">SAMN05216337_103263</name>
</gene>
<evidence type="ECO:0000313" key="3">
    <source>
        <dbReference type="Proteomes" id="UP000199245"/>
    </source>
</evidence>
<reference evidence="2 3" key="1">
    <citation type="submission" date="2016-10" db="EMBL/GenBank/DDBJ databases">
        <authorList>
            <person name="de Groot N.N."/>
        </authorList>
    </citation>
    <scope>NUCLEOTIDE SEQUENCE [LARGE SCALE GENOMIC DNA]</scope>
    <source>
        <strain evidence="2 3">R5</strain>
    </source>
</reference>
<dbReference type="Proteomes" id="UP000199245">
    <property type="component" value="Unassembled WGS sequence"/>
</dbReference>
<evidence type="ECO:0000256" key="1">
    <source>
        <dbReference type="SAM" id="MobiDB-lite"/>
    </source>
</evidence>
<sequence length="196" mass="21233">MKSYEIDILRCRRSFRPRASSAFLPVLAVLLLAGCANLDHPGLSSQQTPTAELVGVAEINPAMRERIAHALVRDAGEQHLCDALKQRPDNADAAIPLARELLARKCPSEAIEVLDTVLLASPGDLRALNAKAVVLDHQSRHQEARALYRQALAADPANPMLRNNLALSLALDGKTEPESVSPQSQTDGRQALARSR</sequence>
<protein>
    <submittedName>
        <fullName evidence="2">Tetratricopeptide repeat-containing protein</fullName>
    </submittedName>
</protein>
<dbReference type="InterPro" id="IPR011990">
    <property type="entry name" value="TPR-like_helical_dom_sf"/>
</dbReference>
<dbReference type="SUPFAM" id="SSF48452">
    <property type="entry name" value="TPR-like"/>
    <property type="match status" value="1"/>
</dbReference>
<dbReference type="SMART" id="SM00028">
    <property type="entry name" value="TPR"/>
    <property type="match status" value="2"/>
</dbReference>